<dbReference type="PANTHER" id="PTHR48043">
    <property type="entry name" value="EG:EG0003.4 PROTEIN-RELATED"/>
    <property type="match status" value="1"/>
</dbReference>
<dbReference type="SUPFAM" id="SSF53756">
    <property type="entry name" value="UDP-Glycosyltransferase/glycogen phosphorylase"/>
    <property type="match status" value="1"/>
</dbReference>
<feature type="transmembrane region" description="Helical" evidence="5">
    <location>
        <begin position="485"/>
        <end position="508"/>
    </location>
</feature>
<dbReference type="EC" id="2.4.1.17" evidence="5"/>
<dbReference type="FunFam" id="3.40.50.2000:FF:000050">
    <property type="entry name" value="UDP-glucuronosyltransferase"/>
    <property type="match status" value="1"/>
</dbReference>
<gene>
    <name evidence="6" type="primary">100119652</name>
</gene>
<dbReference type="SMR" id="A0A7M7G464"/>
<dbReference type="InterPro" id="IPR002213">
    <property type="entry name" value="UDP_glucos_trans"/>
</dbReference>
<reference evidence="6" key="1">
    <citation type="submission" date="2021-01" db="UniProtKB">
        <authorList>
            <consortium name="EnsemblMetazoa"/>
        </authorList>
    </citation>
    <scope>IDENTIFICATION</scope>
</reference>
<name>A0A7M7G464_NASVI</name>
<keyword evidence="5" id="KW-1133">Transmembrane helix</keyword>
<evidence type="ECO:0000256" key="2">
    <source>
        <dbReference type="ARBA" id="ARBA00022676"/>
    </source>
</evidence>
<dbReference type="EnsemblMetazoa" id="XM_001603336">
    <property type="protein sequence ID" value="XP_001603386"/>
    <property type="gene ID" value="LOC100119652"/>
</dbReference>
<keyword evidence="5" id="KW-0472">Membrane</keyword>
<protein>
    <recommendedName>
        <fullName evidence="5">UDP-glucuronosyltransferase</fullName>
        <ecNumber evidence="5">2.4.1.17</ecNumber>
    </recommendedName>
</protein>
<proteinExistence type="inferred from homology"/>
<sequence>MKFIQTICLLLSVINLGSVCRAYRILGVFPFNAKSHNIVFEALMKGLAKRGHQVDVVTHFPLKNPVKNYNEIINLDGSLENLVNNFTIEFVSKITGDIVDLIATSYGNRVCQIMGFESMQKLIKNPPTNPPYDLVITEAFGANCYMGLGYVFKVPVVAVSSAVEYPWISHFIGNDDNPAYVPNAYYVSTGKMNFWNRLKNAVINLIETRKFHVLTEDSQTESMRKYLSPDIPNIRQVEKNVALTLVNSHPVLFGVKPITPALVQIGGLHIEGNDEILPTELKKWMDDSKHGVVYFTLGSMVLIETLPEAQIKEIYASFRKISLVRVLMKIADASKLPPGLPDNVKVLPWIAQQPVLAHPNTKVFITHGGLGGLQEALYFGVPMIGIPLFSDQFRNVAAFVAKQMMIKIDFNQFSGELLDSSLQALLHNSVYKKKSMYYSRLFRSQPISPMNNAIYWIEYVIQNGDDSIRSPALQFFWWQLARLDVFGFIFLVIISSMSVIIIGIRYAVIKAFRMSQIRVPDKKKIR</sequence>
<keyword evidence="5" id="KW-0812">Transmembrane</keyword>
<keyword evidence="5" id="KW-0732">Signal</keyword>
<dbReference type="InParanoid" id="A0A7M7G464"/>
<dbReference type="InterPro" id="IPR035595">
    <property type="entry name" value="UDP_glycos_trans_CS"/>
</dbReference>
<dbReference type="OrthoDB" id="5835829at2759"/>
<evidence type="ECO:0000256" key="4">
    <source>
        <dbReference type="RuleBase" id="RU003718"/>
    </source>
</evidence>
<comment type="similarity">
    <text evidence="1 4">Belongs to the UDP-glycosyltransferase family.</text>
</comment>
<dbReference type="PANTHER" id="PTHR48043:SF145">
    <property type="entry name" value="FI06409P-RELATED"/>
    <property type="match status" value="1"/>
</dbReference>
<organism evidence="6 7">
    <name type="scientific">Nasonia vitripennis</name>
    <name type="common">Parasitic wasp</name>
    <dbReference type="NCBI Taxonomy" id="7425"/>
    <lineage>
        <taxon>Eukaryota</taxon>
        <taxon>Metazoa</taxon>
        <taxon>Ecdysozoa</taxon>
        <taxon>Arthropoda</taxon>
        <taxon>Hexapoda</taxon>
        <taxon>Insecta</taxon>
        <taxon>Pterygota</taxon>
        <taxon>Neoptera</taxon>
        <taxon>Endopterygota</taxon>
        <taxon>Hymenoptera</taxon>
        <taxon>Apocrita</taxon>
        <taxon>Proctotrupomorpha</taxon>
        <taxon>Chalcidoidea</taxon>
        <taxon>Pteromalidae</taxon>
        <taxon>Pteromalinae</taxon>
        <taxon>Nasonia</taxon>
    </lineage>
</organism>
<comment type="catalytic activity">
    <reaction evidence="5">
        <text>glucuronate acceptor + UDP-alpha-D-glucuronate = acceptor beta-D-glucuronoside + UDP + H(+)</text>
        <dbReference type="Rhea" id="RHEA:21032"/>
        <dbReference type="ChEBI" id="CHEBI:15378"/>
        <dbReference type="ChEBI" id="CHEBI:58052"/>
        <dbReference type="ChEBI" id="CHEBI:58223"/>
        <dbReference type="ChEBI" id="CHEBI:132367"/>
        <dbReference type="ChEBI" id="CHEBI:132368"/>
        <dbReference type="EC" id="2.4.1.17"/>
    </reaction>
</comment>
<evidence type="ECO:0000256" key="3">
    <source>
        <dbReference type="ARBA" id="ARBA00022679"/>
    </source>
</evidence>
<evidence type="ECO:0000256" key="1">
    <source>
        <dbReference type="ARBA" id="ARBA00009995"/>
    </source>
</evidence>
<dbReference type="GO" id="GO:0016020">
    <property type="term" value="C:membrane"/>
    <property type="evidence" value="ECO:0007669"/>
    <property type="project" value="UniProtKB-SubCell"/>
</dbReference>
<accession>A0A7M7G464</accession>
<dbReference type="Gene3D" id="3.40.50.2000">
    <property type="entry name" value="Glycogen Phosphorylase B"/>
    <property type="match status" value="1"/>
</dbReference>
<feature type="signal peptide" evidence="5">
    <location>
        <begin position="1"/>
        <end position="22"/>
    </location>
</feature>
<dbReference type="Proteomes" id="UP000002358">
    <property type="component" value="Chromosome 4"/>
</dbReference>
<evidence type="ECO:0000313" key="6">
    <source>
        <dbReference type="EnsemblMetazoa" id="XP_001603386"/>
    </source>
</evidence>
<dbReference type="KEGG" id="nvi:100119652"/>
<keyword evidence="7" id="KW-1185">Reference proteome</keyword>
<keyword evidence="2 4" id="KW-0328">Glycosyltransferase</keyword>
<evidence type="ECO:0000313" key="7">
    <source>
        <dbReference type="Proteomes" id="UP000002358"/>
    </source>
</evidence>
<dbReference type="FunCoup" id="A0A7M7G464">
    <property type="interactions" value="171"/>
</dbReference>
<dbReference type="PROSITE" id="PS00375">
    <property type="entry name" value="UDPGT"/>
    <property type="match status" value="1"/>
</dbReference>
<dbReference type="Pfam" id="PF00201">
    <property type="entry name" value="UDPGT"/>
    <property type="match status" value="1"/>
</dbReference>
<dbReference type="GO" id="GO:0015020">
    <property type="term" value="F:glucuronosyltransferase activity"/>
    <property type="evidence" value="ECO:0007669"/>
    <property type="project" value="UniProtKB-EC"/>
</dbReference>
<dbReference type="AlphaFoldDB" id="A0A7M7G464"/>
<keyword evidence="3 4" id="KW-0808">Transferase</keyword>
<comment type="subcellular location">
    <subcellularLocation>
        <location evidence="5">Membrane</location>
        <topology evidence="5">Single-pass membrane protein</topology>
    </subcellularLocation>
</comment>
<evidence type="ECO:0000256" key="5">
    <source>
        <dbReference type="RuleBase" id="RU362059"/>
    </source>
</evidence>
<feature type="chain" id="PRO_5029949409" description="UDP-glucuronosyltransferase" evidence="5">
    <location>
        <begin position="23"/>
        <end position="526"/>
    </location>
</feature>
<dbReference type="CDD" id="cd03784">
    <property type="entry name" value="GT1_Gtf-like"/>
    <property type="match status" value="1"/>
</dbReference>
<dbReference type="OMA" id="FMMFEQL"/>
<dbReference type="InterPro" id="IPR050271">
    <property type="entry name" value="UDP-glycosyltransferase"/>
</dbReference>